<name>A0ACD6AJY3_AVESA</name>
<reference evidence="1" key="1">
    <citation type="submission" date="2025-09" db="UniProtKB">
        <authorList>
            <consortium name="EnsemblPlants"/>
        </authorList>
    </citation>
    <scope>IDENTIFICATION</scope>
</reference>
<keyword evidence="2" id="KW-1185">Reference proteome</keyword>
<evidence type="ECO:0000313" key="1">
    <source>
        <dbReference type="EnsemblPlants" id="AVESA.00010b.r2.UnG1440000.1.CDS"/>
    </source>
</evidence>
<dbReference type="Proteomes" id="UP001732700">
    <property type="component" value="Unassembled WGS sequence"/>
</dbReference>
<organism evidence="1 2">
    <name type="scientific">Avena sativa</name>
    <name type="common">Oat</name>
    <dbReference type="NCBI Taxonomy" id="4498"/>
    <lineage>
        <taxon>Eukaryota</taxon>
        <taxon>Viridiplantae</taxon>
        <taxon>Streptophyta</taxon>
        <taxon>Embryophyta</taxon>
        <taxon>Tracheophyta</taxon>
        <taxon>Spermatophyta</taxon>
        <taxon>Magnoliopsida</taxon>
        <taxon>Liliopsida</taxon>
        <taxon>Poales</taxon>
        <taxon>Poaceae</taxon>
        <taxon>BOP clade</taxon>
        <taxon>Pooideae</taxon>
        <taxon>Poodae</taxon>
        <taxon>Poeae</taxon>
        <taxon>Poeae Chloroplast Group 1 (Aveneae type)</taxon>
        <taxon>Aveninae</taxon>
        <taxon>Avena</taxon>
    </lineage>
</organism>
<proteinExistence type="predicted"/>
<accession>A0ACD6AJY3</accession>
<sequence length="106" mass="11177">MLRVPAQTWESACLDTGKDSPVRVLSSISLRPSTTTPSIGTTSPALTAIIVLIFTSWQATTCPDSARTAFCGAMLISADIPATLWLALVSSHSAVVKRKTMNPASE</sequence>
<evidence type="ECO:0000313" key="2">
    <source>
        <dbReference type="Proteomes" id="UP001732700"/>
    </source>
</evidence>
<protein>
    <submittedName>
        <fullName evidence="1">Uncharacterized protein</fullName>
    </submittedName>
</protein>
<dbReference type="EnsemblPlants" id="AVESA.00010b.r2.UnG1440000.1">
    <property type="protein sequence ID" value="AVESA.00010b.r2.UnG1440000.1.CDS"/>
    <property type="gene ID" value="AVESA.00010b.r2.UnG1440000"/>
</dbReference>